<dbReference type="GO" id="GO:0010181">
    <property type="term" value="F:FMN binding"/>
    <property type="evidence" value="ECO:0007669"/>
    <property type="project" value="InterPro"/>
</dbReference>
<keyword evidence="5" id="KW-0521">NADP</keyword>
<name>A0AAJ6TE93_POPEU</name>
<dbReference type="GO" id="GO:0031408">
    <property type="term" value="P:oxylipin biosynthetic process"/>
    <property type="evidence" value="ECO:0007669"/>
    <property type="project" value="TreeGrafter"/>
</dbReference>
<dbReference type="KEGG" id="peu:105114666"/>
<dbReference type="PANTHER" id="PTHR22893:SF112">
    <property type="entry name" value="12-OXOPHYTODIENOATE REDUCTASE 3"/>
    <property type="match status" value="1"/>
</dbReference>
<dbReference type="GO" id="GO:0016629">
    <property type="term" value="F:12-oxophytodienoate reductase activity"/>
    <property type="evidence" value="ECO:0007669"/>
    <property type="project" value="TreeGrafter"/>
</dbReference>
<gene>
    <name evidence="9" type="primary">LOC105114666</name>
</gene>
<dbReference type="GeneID" id="105114666"/>
<dbReference type="RefSeq" id="XP_011009590.1">
    <property type="nucleotide sequence ID" value="XM_011011288.1"/>
</dbReference>
<evidence type="ECO:0000313" key="8">
    <source>
        <dbReference type="Proteomes" id="UP000694918"/>
    </source>
</evidence>
<evidence type="ECO:0000259" key="7">
    <source>
        <dbReference type="Pfam" id="PF00724"/>
    </source>
</evidence>
<keyword evidence="8" id="KW-1185">Reference proteome</keyword>
<evidence type="ECO:0000256" key="4">
    <source>
        <dbReference type="ARBA" id="ARBA00022643"/>
    </source>
</evidence>
<accession>A0AAJ6TE93</accession>
<keyword evidence="6" id="KW-0560">Oxidoreductase</keyword>
<feature type="domain" description="NADH:flavin oxidoreductase/NADH oxidase N-terminal" evidence="7">
    <location>
        <begin position="64"/>
        <end position="414"/>
    </location>
</feature>
<dbReference type="GO" id="GO:0009695">
    <property type="term" value="P:jasmonic acid biosynthetic process"/>
    <property type="evidence" value="ECO:0007669"/>
    <property type="project" value="TreeGrafter"/>
</dbReference>
<dbReference type="FunFam" id="3.20.20.70:FF:000073">
    <property type="entry name" value="12-oxophytodienoate reductase 3"/>
    <property type="match status" value="1"/>
</dbReference>
<evidence type="ECO:0000256" key="6">
    <source>
        <dbReference type="ARBA" id="ARBA00023002"/>
    </source>
</evidence>
<dbReference type="InterPro" id="IPR001155">
    <property type="entry name" value="OxRdtase_FMN_N"/>
</dbReference>
<dbReference type="CDD" id="cd02933">
    <property type="entry name" value="OYE_like_FMN"/>
    <property type="match status" value="1"/>
</dbReference>
<evidence type="ECO:0000256" key="5">
    <source>
        <dbReference type="ARBA" id="ARBA00022857"/>
    </source>
</evidence>
<dbReference type="PANTHER" id="PTHR22893">
    <property type="entry name" value="NADH OXIDOREDUCTASE-RELATED"/>
    <property type="match status" value="1"/>
</dbReference>
<comment type="cofactor">
    <cofactor evidence="1">
        <name>FMN</name>
        <dbReference type="ChEBI" id="CHEBI:58210"/>
    </cofactor>
</comment>
<evidence type="ECO:0000256" key="1">
    <source>
        <dbReference type="ARBA" id="ARBA00001917"/>
    </source>
</evidence>
<evidence type="ECO:0000256" key="3">
    <source>
        <dbReference type="ARBA" id="ARBA00022630"/>
    </source>
</evidence>
<dbReference type="AlphaFoldDB" id="A0AAJ6TE93"/>
<keyword evidence="3" id="KW-0285">Flavoprotein</keyword>
<dbReference type="InterPro" id="IPR045247">
    <property type="entry name" value="Oye-like"/>
</dbReference>
<reference evidence="9" key="1">
    <citation type="submission" date="2025-08" db="UniProtKB">
        <authorList>
            <consortium name="RefSeq"/>
        </authorList>
    </citation>
    <scope>IDENTIFICATION</scope>
</reference>
<dbReference type="Gene3D" id="3.20.20.70">
    <property type="entry name" value="Aldolase class I"/>
    <property type="match status" value="1"/>
</dbReference>
<protein>
    <submittedName>
        <fullName evidence="9">12-oxophytodienoate reductase 3-like</fullName>
    </submittedName>
</protein>
<evidence type="ECO:0000256" key="2">
    <source>
        <dbReference type="ARBA" id="ARBA00005979"/>
    </source>
</evidence>
<organism evidence="8 9">
    <name type="scientific">Populus euphratica</name>
    <name type="common">Euphrates poplar</name>
    <dbReference type="NCBI Taxonomy" id="75702"/>
    <lineage>
        <taxon>Eukaryota</taxon>
        <taxon>Viridiplantae</taxon>
        <taxon>Streptophyta</taxon>
        <taxon>Embryophyta</taxon>
        <taxon>Tracheophyta</taxon>
        <taxon>Spermatophyta</taxon>
        <taxon>Magnoliopsida</taxon>
        <taxon>eudicotyledons</taxon>
        <taxon>Gunneridae</taxon>
        <taxon>Pentapetalae</taxon>
        <taxon>rosids</taxon>
        <taxon>fabids</taxon>
        <taxon>Malpighiales</taxon>
        <taxon>Salicaceae</taxon>
        <taxon>Saliceae</taxon>
        <taxon>Populus</taxon>
    </lineage>
</organism>
<comment type="similarity">
    <text evidence="2">Belongs to the NADH:flavin oxidoreductase/NADH oxidase family.</text>
</comment>
<dbReference type="SUPFAM" id="SSF51395">
    <property type="entry name" value="FMN-linked oxidoreductases"/>
    <property type="match status" value="1"/>
</dbReference>
<dbReference type="Proteomes" id="UP000694918">
    <property type="component" value="Unplaced"/>
</dbReference>
<dbReference type="InterPro" id="IPR013785">
    <property type="entry name" value="Aldolase_TIM"/>
</dbReference>
<dbReference type="Pfam" id="PF00724">
    <property type="entry name" value="Oxidored_FMN"/>
    <property type="match status" value="1"/>
</dbReference>
<proteinExistence type="inferred from homology"/>
<keyword evidence="4" id="KW-0288">FMN</keyword>
<dbReference type="GO" id="GO:0005777">
    <property type="term" value="C:peroxisome"/>
    <property type="evidence" value="ECO:0007669"/>
    <property type="project" value="TreeGrafter"/>
</dbReference>
<evidence type="ECO:0000313" key="9">
    <source>
        <dbReference type="RefSeq" id="XP_011009590.1"/>
    </source>
</evidence>
<sequence>MCLLKHHVPGSRASVYIRPLLAAITFFSEKKNCINIILFTLSLCQIHPLIEQARIMAENRTGTSLFSPCKIGKFSLSHRVVLAPMTRCRALNGIPGDALAEYYAQRSTPGGFLITEGALISPTAPGFPHVPGIYSDAQVEAWKKVVDAVHAKGSVIFCQLWHVGRASHQVYQPGGVPPISSTNKPISNRWRILMPDGTYGIYPAPRALKTSEILELVEHYSQAALNAIRAGFDGVEIHGAHGYLIDQFLKDGINDRVDEYGGSIENRCRFMMQVIQAVVSAVGAERVAFRMSPAIDHLDATDSDPLNLGLSVIERINKLQLQVGSKLTYLHVTQPRYTASGRKESRRTGSEDEEAQMIRTWRRAYQGTFMCSGGFTRELGIQAVTEGDADLVSYGRLFISNPDLVLRLKLNAPLNKYIRKTFYTQDPVVGYTDYPFLSKANGVEVPLSRL</sequence>